<keyword evidence="1" id="KW-0812">Transmembrane</keyword>
<dbReference type="OMA" id="ARHEIRG"/>
<dbReference type="OrthoDB" id="1431352at2759"/>
<dbReference type="InParanoid" id="A0A200PSH5"/>
<name>A0A200PSH5_MACCD</name>
<dbReference type="EMBL" id="MVGT01004158">
    <property type="protein sequence ID" value="OVA01197.1"/>
    <property type="molecule type" value="Genomic_DNA"/>
</dbReference>
<feature type="transmembrane region" description="Helical" evidence="1">
    <location>
        <begin position="71"/>
        <end position="87"/>
    </location>
</feature>
<gene>
    <name evidence="2" type="ORF">BVC80_721g1</name>
</gene>
<evidence type="ECO:0000313" key="2">
    <source>
        <dbReference type="EMBL" id="OVA01197.1"/>
    </source>
</evidence>
<dbReference type="AlphaFoldDB" id="A0A200PSH5"/>
<sequence>MGSKILALEWLVFTLSPVEYGATPMSPTLVGMENFSFYLGLTGVLGTLFIHFRKEKETLPAIPFEWMRSPLFYLFILWLFFNGTVAACDGRSHSPALGFFVHPEVPPETGVPQGAPVQIAAIPPEVPQLDQPLMSDDYRRVELFRRLSLYFIGRNDAAHLPQVLGILEKQMLLEKKIEAALVHDGYNPLRIFEARHEIRGILFNHPTRTLALSESTLDRYLGQIARNGTRQSVPYGRVVRAIRNYDLTL</sequence>
<evidence type="ECO:0000313" key="3">
    <source>
        <dbReference type="Proteomes" id="UP000195402"/>
    </source>
</evidence>
<comment type="caution">
    <text evidence="2">The sequence shown here is derived from an EMBL/GenBank/DDBJ whole genome shotgun (WGS) entry which is preliminary data.</text>
</comment>
<keyword evidence="1" id="KW-1133">Transmembrane helix</keyword>
<reference evidence="2 3" key="1">
    <citation type="journal article" date="2017" name="Mol. Plant">
        <title>The Genome of Medicinal Plant Macleaya cordata Provides New Insights into Benzylisoquinoline Alkaloids Metabolism.</title>
        <authorList>
            <person name="Liu X."/>
            <person name="Liu Y."/>
            <person name="Huang P."/>
            <person name="Ma Y."/>
            <person name="Qing Z."/>
            <person name="Tang Q."/>
            <person name="Cao H."/>
            <person name="Cheng P."/>
            <person name="Zheng Y."/>
            <person name="Yuan Z."/>
            <person name="Zhou Y."/>
            <person name="Liu J."/>
            <person name="Tang Z."/>
            <person name="Zhuo Y."/>
            <person name="Zhang Y."/>
            <person name="Yu L."/>
            <person name="Huang J."/>
            <person name="Yang P."/>
            <person name="Peng Q."/>
            <person name="Zhang J."/>
            <person name="Jiang W."/>
            <person name="Zhang Z."/>
            <person name="Lin K."/>
            <person name="Ro D.K."/>
            <person name="Chen X."/>
            <person name="Xiong X."/>
            <person name="Shang Y."/>
            <person name="Huang S."/>
            <person name="Zeng J."/>
        </authorList>
    </citation>
    <scope>NUCLEOTIDE SEQUENCE [LARGE SCALE GENOMIC DNA]</scope>
    <source>
        <strain evidence="3">cv. BLH2017</strain>
        <tissue evidence="2">Root</tissue>
    </source>
</reference>
<protein>
    <submittedName>
        <fullName evidence="2">Uncharacterized protein</fullName>
    </submittedName>
</protein>
<proteinExistence type="predicted"/>
<evidence type="ECO:0000256" key="1">
    <source>
        <dbReference type="SAM" id="Phobius"/>
    </source>
</evidence>
<feature type="transmembrane region" description="Helical" evidence="1">
    <location>
        <begin position="31"/>
        <end position="50"/>
    </location>
</feature>
<keyword evidence="1" id="KW-0472">Membrane</keyword>
<accession>A0A200PSH5</accession>
<dbReference type="Proteomes" id="UP000195402">
    <property type="component" value="Unassembled WGS sequence"/>
</dbReference>
<keyword evidence="3" id="KW-1185">Reference proteome</keyword>
<organism evidence="2 3">
    <name type="scientific">Macleaya cordata</name>
    <name type="common">Five-seeded plume-poppy</name>
    <name type="synonym">Bocconia cordata</name>
    <dbReference type="NCBI Taxonomy" id="56857"/>
    <lineage>
        <taxon>Eukaryota</taxon>
        <taxon>Viridiplantae</taxon>
        <taxon>Streptophyta</taxon>
        <taxon>Embryophyta</taxon>
        <taxon>Tracheophyta</taxon>
        <taxon>Spermatophyta</taxon>
        <taxon>Magnoliopsida</taxon>
        <taxon>Ranunculales</taxon>
        <taxon>Papaveraceae</taxon>
        <taxon>Papaveroideae</taxon>
        <taxon>Macleaya</taxon>
    </lineage>
</organism>